<dbReference type="InParanoid" id="A0A0C2X9Q7"/>
<dbReference type="EC" id="6.3.2.2" evidence="3 10"/>
<dbReference type="SUPFAM" id="SSF55931">
    <property type="entry name" value="Glutamine synthetase/guanido kinase"/>
    <property type="match status" value="1"/>
</dbReference>
<keyword evidence="7 10" id="KW-0067">ATP-binding</keyword>
<evidence type="ECO:0000256" key="1">
    <source>
        <dbReference type="ARBA" id="ARBA00005006"/>
    </source>
</evidence>
<dbReference type="PANTHER" id="PTHR11164">
    <property type="entry name" value="GLUTAMATE CYSTEINE LIGASE"/>
    <property type="match status" value="1"/>
</dbReference>
<comment type="catalytic activity">
    <reaction evidence="10">
        <text>L-cysteine + L-glutamate + ATP = gamma-L-glutamyl-L-cysteine + ADP + phosphate + H(+)</text>
        <dbReference type="Rhea" id="RHEA:13285"/>
        <dbReference type="ChEBI" id="CHEBI:15378"/>
        <dbReference type="ChEBI" id="CHEBI:29985"/>
        <dbReference type="ChEBI" id="CHEBI:30616"/>
        <dbReference type="ChEBI" id="CHEBI:35235"/>
        <dbReference type="ChEBI" id="CHEBI:43474"/>
        <dbReference type="ChEBI" id="CHEBI:58173"/>
        <dbReference type="ChEBI" id="CHEBI:456216"/>
        <dbReference type="EC" id="6.3.2.2"/>
    </reaction>
</comment>
<evidence type="ECO:0000256" key="3">
    <source>
        <dbReference type="ARBA" id="ARBA00012220"/>
    </source>
</evidence>
<reference evidence="11 12" key="1">
    <citation type="submission" date="2014-04" db="EMBL/GenBank/DDBJ databases">
        <title>Evolutionary Origins and Diversification of the Mycorrhizal Mutualists.</title>
        <authorList>
            <consortium name="DOE Joint Genome Institute"/>
            <consortium name="Mycorrhizal Genomics Consortium"/>
            <person name="Kohler A."/>
            <person name="Kuo A."/>
            <person name="Nagy L.G."/>
            <person name="Floudas D."/>
            <person name="Copeland A."/>
            <person name="Barry K.W."/>
            <person name="Cichocki N."/>
            <person name="Veneault-Fourrey C."/>
            <person name="LaButti K."/>
            <person name="Lindquist E.A."/>
            <person name="Lipzen A."/>
            <person name="Lundell T."/>
            <person name="Morin E."/>
            <person name="Murat C."/>
            <person name="Riley R."/>
            <person name="Ohm R."/>
            <person name="Sun H."/>
            <person name="Tunlid A."/>
            <person name="Henrissat B."/>
            <person name="Grigoriev I.V."/>
            <person name="Hibbett D.S."/>
            <person name="Martin F."/>
        </authorList>
    </citation>
    <scope>NUCLEOTIDE SEQUENCE [LARGE SCALE GENOMIC DNA]</scope>
    <source>
        <strain evidence="11 12">Koide BX008</strain>
    </source>
</reference>
<dbReference type="Proteomes" id="UP000054549">
    <property type="component" value="Unassembled WGS sequence"/>
</dbReference>
<protein>
    <recommendedName>
        <fullName evidence="3 10">Glutamate--cysteine ligase</fullName>
        <ecNumber evidence="3 10">6.3.2.2</ecNumber>
    </recommendedName>
    <alternativeName>
        <fullName evidence="9 10">Gamma-ECS</fullName>
    </alternativeName>
    <alternativeName>
        <fullName evidence="8 10">Gamma-glutamylcysteine synthetase</fullName>
    </alternativeName>
</protein>
<dbReference type="GO" id="GO:0006750">
    <property type="term" value="P:glutathione biosynthetic process"/>
    <property type="evidence" value="ECO:0007669"/>
    <property type="project" value="UniProtKB-UniRule"/>
</dbReference>
<evidence type="ECO:0000256" key="2">
    <source>
        <dbReference type="ARBA" id="ARBA00008100"/>
    </source>
</evidence>
<evidence type="ECO:0000256" key="5">
    <source>
        <dbReference type="ARBA" id="ARBA00022684"/>
    </source>
</evidence>
<dbReference type="EMBL" id="KN818238">
    <property type="protein sequence ID" value="KIL66036.1"/>
    <property type="molecule type" value="Genomic_DNA"/>
</dbReference>
<evidence type="ECO:0000256" key="7">
    <source>
        <dbReference type="ARBA" id="ARBA00022840"/>
    </source>
</evidence>
<dbReference type="GO" id="GO:0017109">
    <property type="term" value="C:glutamate-cysteine ligase complex"/>
    <property type="evidence" value="ECO:0007669"/>
    <property type="project" value="TreeGrafter"/>
</dbReference>
<dbReference type="AlphaFoldDB" id="A0A0C2X9Q7"/>
<evidence type="ECO:0000313" key="11">
    <source>
        <dbReference type="EMBL" id="KIL66036.1"/>
    </source>
</evidence>
<evidence type="ECO:0000256" key="10">
    <source>
        <dbReference type="RuleBase" id="RU367135"/>
    </source>
</evidence>
<comment type="similarity">
    <text evidence="2 10">Belongs to the glutamate--cysteine ligase type 3 family.</text>
</comment>
<evidence type="ECO:0000313" key="12">
    <source>
        <dbReference type="Proteomes" id="UP000054549"/>
    </source>
</evidence>
<sequence>MGLLNEGTALSWEETKARAETIKQLGVQQFLKVWKAESTRYDKEHKWGDEIEYMLVHIDHENKNATVAACQEEILERLNSALSTLSPGSLVRFSRPAFVTEFTKFQMETSPGAPYSSTLADLLSVEDNMRQRRNMIRLHLGTNESPVTLSSFPRLGAPGIFTHPLLPVSENEPGESVTVPEKLTSSHSRYGRVLGRISSEPGSQVLAYIPIFVDKFTASPFFDPIHRCLPPRNTEERKCQGRIFLDSMIFGAGCCCMQVTQQLESLDQAREIYDALLPLAPLLMALTASSPAWRGYLCDTDCRWNVASSCMDERTQKERQVCNLLARVEKQQRSRWDVNGMYISIAEENKPQYNDVPILCDEQAYRNLREHGVDELLSKHVASLFAREPLIAYSDDFSDKDPFDMKHFNNINSSVWQALRLKPPQGPEMGWRVEFRTAEASITDFESAAFAICIVLLSRAVLHFKLNLYIPISKVIDNMHIAQRRNAVKQDRFSFRKVIKKSHKESHTFSSMLPMEYEDMSIDEIFNGTPSFPGLLSFVKRYVEESNPDQETKSRLFEYIDFIRCKANGTYATTATWMRNFIRTHPKYKFDSVISEEIGYHLMVAIDDM</sequence>
<evidence type="ECO:0000256" key="9">
    <source>
        <dbReference type="ARBA" id="ARBA00032122"/>
    </source>
</evidence>
<evidence type="ECO:0000256" key="4">
    <source>
        <dbReference type="ARBA" id="ARBA00022598"/>
    </source>
</evidence>
<keyword evidence="5 10" id="KW-0317">Glutathione biosynthesis</keyword>
<evidence type="ECO:0000256" key="8">
    <source>
        <dbReference type="ARBA" id="ARBA00030585"/>
    </source>
</evidence>
<organism evidence="11 12">
    <name type="scientific">Amanita muscaria (strain Koide BX008)</name>
    <dbReference type="NCBI Taxonomy" id="946122"/>
    <lineage>
        <taxon>Eukaryota</taxon>
        <taxon>Fungi</taxon>
        <taxon>Dikarya</taxon>
        <taxon>Basidiomycota</taxon>
        <taxon>Agaricomycotina</taxon>
        <taxon>Agaricomycetes</taxon>
        <taxon>Agaricomycetidae</taxon>
        <taxon>Agaricales</taxon>
        <taxon>Pluteineae</taxon>
        <taxon>Amanitaceae</taxon>
        <taxon>Amanita</taxon>
    </lineage>
</organism>
<gene>
    <name evidence="11" type="ORF">M378DRAFT_75899</name>
</gene>
<proteinExistence type="inferred from homology"/>
<dbReference type="InterPro" id="IPR004308">
    <property type="entry name" value="GCS"/>
</dbReference>
<dbReference type="Gene3D" id="3.30.590.50">
    <property type="match status" value="2"/>
</dbReference>
<evidence type="ECO:0000256" key="6">
    <source>
        <dbReference type="ARBA" id="ARBA00022741"/>
    </source>
</evidence>
<dbReference type="Gene3D" id="1.10.8.960">
    <property type="match status" value="1"/>
</dbReference>
<keyword evidence="6 10" id="KW-0547">Nucleotide-binding</keyword>
<keyword evidence="4 10" id="KW-0436">Ligase</keyword>
<dbReference type="STRING" id="946122.A0A0C2X9Q7"/>
<dbReference type="OrthoDB" id="7939818at2759"/>
<dbReference type="HOGENOM" id="CLU_010467_0_0_1"/>
<dbReference type="GO" id="GO:0004357">
    <property type="term" value="F:glutamate-cysteine ligase activity"/>
    <property type="evidence" value="ECO:0007669"/>
    <property type="project" value="UniProtKB-UniRule"/>
</dbReference>
<dbReference type="PANTHER" id="PTHR11164:SF0">
    <property type="entry name" value="GLUTAMATE--CYSTEINE LIGASE CATALYTIC SUBUNIT"/>
    <property type="match status" value="1"/>
</dbReference>
<name>A0A0C2X9Q7_AMAMK</name>
<keyword evidence="12" id="KW-1185">Reference proteome</keyword>
<dbReference type="InterPro" id="IPR014746">
    <property type="entry name" value="Gln_synth/guanido_kin_cat_dom"/>
</dbReference>
<dbReference type="UniPathway" id="UPA00142">
    <property type="reaction ID" value="UER00209"/>
</dbReference>
<dbReference type="Pfam" id="PF03074">
    <property type="entry name" value="GCS"/>
    <property type="match status" value="1"/>
</dbReference>
<comment type="pathway">
    <text evidence="1 10">Sulfur metabolism; glutathione biosynthesis; glutathione from L-cysteine and L-glutamate: step 1/2.</text>
</comment>
<dbReference type="GO" id="GO:0005524">
    <property type="term" value="F:ATP binding"/>
    <property type="evidence" value="ECO:0007669"/>
    <property type="project" value="UniProtKB-UniRule"/>
</dbReference>
<accession>A0A0C2X9Q7</accession>